<keyword evidence="8" id="KW-1185">Reference proteome</keyword>
<evidence type="ECO:0000313" key="7">
    <source>
        <dbReference type="EMBL" id="MCC0096904.1"/>
    </source>
</evidence>
<protein>
    <submittedName>
        <fullName evidence="7">TauD/TfdA family dioxygenase</fullName>
    </submittedName>
</protein>
<dbReference type="Proteomes" id="UP001520654">
    <property type="component" value="Unassembled WGS sequence"/>
</dbReference>
<proteinExistence type="predicted"/>
<dbReference type="Gene3D" id="3.60.130.10">
    <property type="entry name" value="Clavaminate synthase-like"/>
    <property type="match status" value="1"/>
</dbReference>
<feature type="region of interest" description="Disordered" evidence="5">
    <location>
        <begin position="105"/>
        <end position="126"/>
    </location>
</feature>
<sequence>MNSNDPFSTVRHPVDRALATAVAEDGEEDVRADWYREFGETLGGHVRRHLDARPGYFVLSGLDHLSEEQARRFTVAVSRLAGELLPQDGAGALLRDVRDRGVRLGEGATGRYSDSRQGGSLHTDAAHRPGRLPDIFTLFCVRQASSGGALVTVHVSDLLEILRGHPEELAALRLPVHFDTRDDTPGVPLTTERPVLEFTDGRERMYYLRDYIEIGHRHAHVPALTPEQVKALDLLDSLLERRDLQTHGRLAPGEMIFIDNRSIVHGRTAFDEDGPVDGGRLMLRTWIGLPARHGAGAGAGAGADTDAGAVR</sequence>
<evidence type="ECO:0000256" key="2">
    <source>
        <dbReference type="ARBA" id="ARBA00023002"/>
    </source>
</evidence>
<dbReference type="Pfam" id="PF02668">
    <property type="entry name" value="TauD"/>
    <property type="match status" value="1"/>
</dbReference>
<keyword evidence="2" id="KW-0560">Oxidoreductase</keyword>
<organism evidence="7 8">
    <name type="scientific">Streptomyces flavotricini</name>
    <dbReference type="NCBI Taxonomy" id="66888"/>
    <lineage>
        <taxon>Bacteria</taxon>
        <taxon>Bacillati</taxon>
        <taxon>Actinomycetota</taxon>
        <taxon>Actinomycetes</taxon>
        <taxon>Kitasatosporales</taxon>
        <taxon>Streptomycetaceae</taxon>
        <taxon>Streptomyces</taxon>
    </lineage>
</organism>
<reference evidence="7 8" key="1">
    <citation type="submission" date="2021-08" db="EMBL/GenBank/DDBJ databases">
        <title>Genomic Architecture of Streptomyces flavotricini NGL1 and Streptomyces erythrochromogenes HMS4 With Differential Plant Beneficial attributes and laccase production capabilities.</title>
        <authorList>
            <person name="Salwan R."/>
            <person name="Kaur R."/>
            <person name="Sharma V."/>
        </authorList>
    </citation>
    <scope>NUCLEOTIDE SEQUENCE [LARGE SCALE GENOMIC DNA]</scope>
    <source>
        <strain evidence="7 8">NGL1</strain>
    </source>
</reference>
<evidence type="ECO:0000256" key="1">
    <source>
        <dbReference type="ARBA" id="ARBA00001954"/>
    </source>
</evidence>
<dbReference type="SUPFAM" id="SSF51197">
    <property type="entry name" value="Clavaminate synthase-like"/>
    <property type="match status" value="1"/>
</dbReference>
<evidence type="ECO:0000256" key="5">
    <source>
        <dbReference type="SAM" id="MobiDB-lite"/>
    </source>
</evidence>
<evidence type="ECO:0000313" key="8">
    <source>
        <dbReference type="Proteomes" id="UP001520654"/>
    </source>
</evidence>
<dbReference type="InterPro" id="IPR042098">
    <property type="entry name" value="TauD-like_sf"/>
</dbReference>
<keyword evidence="4" id="KW-0045">Antibiotic biosynthesis</keyword>
<dbReference type="InterPro" id="IPR050411">
    <property type="entry name" value="AlphaKG_dependent_hydroxylases"/>
</dbReference>
<dbReference type="EMBL" id="JAINUL010000001">
    <property type="protein sequence ID" value="MCC0096904.1"/>
    <property type="molecule type" value="Genomic_DNA"/>
</dbReference>
<dbReference type="RefSeq" id="WP_229337567.1">
    <property type="nucleotide sequence ID" value="NZ_JAINUL010000001.1"/>
</dbReference>
<feature type="domain" description="TauD/TfdA-like" evidence="6">
    <location>
        <begin position="29"/>
        <end position="286"/>
    </location>
</feature>
<comment type="cofactor">
    <cofactor evidence="1">
        <name>Fe(2+)</name>
        <dbReference type="ChEBI" id="CHEBI:29033"/>
    </cofactor>
</comment>
<accession>A0ABS8E7N9</accession>
<evidence type="ECO:0000256" key="3">
    <source>
        <dbReference type="ARBA" id="ARBA00023004"/>
    </source>
</evidence>
<comment type="caution">
    <text evidence="7">The sequence shown here is derived from an EMBL/GenBank/DDBJ whole genome shotgun (WGS) entry which is preliminary data.</text>
</comment>
<name>A0ABS8E7N9_9ACTN</name>
<dbReference type="InterPro" id="IPR003819">
    <property type="entry name" value="TauD/TfdA-like"/>
</dbReference>
<dbReference type="PANTHER" id="PTHR10696">
    <property type="entry name" value="GAMMA-BUTYROBETAINE HYDROXYLASE-RELATED"/>
    <property type="match status" value="1"/>
</dbReference>
<dbReference type="GO" id="GO:0051213">
    <property type="term" value="F:dioxygenase activity"/>
    <property type="evidence" value="ECO:0007669"/>
    <property type="project" value="UniProtKB-KW"/>
</dbReference>
<evidence type="ECO:0000256" key="4">
    <source>
        <dbReference type="ARBA" id="ARBA00023194"/>
    </source>
</evidence>
<dbReference type="PANTHER" id="PTHR10696:SF56">
    <property type="entry name" value="TAUD_TFDA-LIKE DOMAIN-CONTAINING PROTEIN"/>
    <property type="match status" value="1"/>
</dbReference>
<evidence type="ECO:0000259" key="6">
    <source>
        <dbReference type="Pfam" id="PF02668"/>
    </source>
</evidence>
<keyword evidence="7" id="KW-0223">Dioxygenase</keyword>
<gene>
    <name evidence="7" type="ORF">K7B10_19335</name>
</gene>
<keyword evidence="3" id="KW-0408">Iron</keyword>